<keyword evidence="4 5" id="KW-0472">Membrane</keyword>
<evidence type="ECO:0000256" key="3">
    <source>
        <dbReference type="ARBA" id="ARBA00022989"/>
    </source>
</evidence>
<keyword evidence="2 5" id="KW-0812">Transmembrane</keyword>
<evidence type="ECO:0000256" key="2">
    <source>
        <dbReference type="ARBA" id="ARBA00022692"/>
    </source>
</evidence>
<dbReference type="InterPro" id="IPR006143">
    <property type="entry name" value="RND_pump_MFP"/>
</dbReference>
<keyword evidence="9" id="KW-1185">Reference proteome</keyword>
<dbReference type="InterPro" id="IPR058634">
    <property type="entry name" value="AaeA-lik-b-barrel"/>
</dbReference>
<name>A0ABT8Y909_9SPHN</name>
<feature type="domain" description="Multidrug resistance protein MdtA-like barrel-sandwich hybrid" evidence="6">
    <location>
        <begin position="48"/>
        <end position="186"/>
    </location>
</feature>
<evidence type="ECO:0000256" key="1">
    <source>
        <dbReference type="ARBA" id="ARBA00009477"/>
    </source>
</evidence>
<gene>
    <name evidence="8" type="ORF">Q4F19_07355</name>
</gene>
<sequence length="293" mass="31549">MIKLRLLQLARFVATVAIVLLAVSVAVALWHRYENDPWTRDGHVRADVVRVSSDVPGLVTDVHVRDNQLVHAGDLLFVVDRPRYKASLDEAKANIASASATLDLARKTSRRDLSLGDLVAVETHEENVARVLTATAALAQARSALEVASLNLRRTTIRASVDGTVTNLDLHPGDYIAVGAQAMALVAVSTIRVEGYFEETKLEQIRVGDLASVRLMGSPTLMKGHVDSIAGGIADDQRSNSGNLLPTVAPTFTWVRLAQRIPVRIRIDRVAPGTALIPGRTATVTILPQGSTP</sequence>
<feature type="transmembrane region" description="Helical" evidence="5">
    <location>
        <begin position="12"/>
        <end position="30"/>
    </location>
</feature>
<evidence type="ECO:0000259" key="7">
    <source>
        <dbReference type="Pfam" id="PF25963"/>
    </source>
</evidence>
<dbReference type="Pfam" id="PF25963">
    <property type="entry name" value="Beta-barrel_AAEA"/>
    <property type="match status" value="1"/>
</dbReference>
<dbReference type="InterPro" id="IPR058625">
    <property type="entry name" value="MdtA-like_BSH"/>
</dbReference>
<organism evidence="8 9">
    <name type="scientific">Sphingomonas natans</name>
    <dbReference type="NCBI Taxonomy" id="3063330"/>
    <lineage>
        <taxon>Bacteria</taxon>
        <taxon>Pseudomonadati</taxon>
        <taxon>Pseudomonadota</taxon>
        <taxon>Alphaproteobacteria</taxon>
        <taxon>Sphingomonadales</taxon>
        <taxon>Sphingomonadaceae</taxon>
        <taxon>Sphingomonas</taxon>
    </lineage>
</organism>
<evidence type="ECO:0000256" key="4">
    <source>
        <dbReference type="ARBA" id="ARBA00023136"/>
    </source>
</evidence>
<dbReference type="NCBIfam" id="TIGR01730">
    <property type="entry name" value="RND_mfp"/>
    <property type="match status" value="1"/>
</dbReference>
<dbReference type="SUPFAM" id="SSF111369">
    <property type="entry name" value="HlyD-like secretion proteins"/>
    <property type="match status" value="1"/>
</dbReference>
<proteinExistence type="inferred from homology"/>
<keyword evidence="3 5" id="KW-1133">Transmembrane helix</keyword>
<comment type="similarity">
    <text evidence="1">Belongs to the membrane fusion protein (MFP) (TC 8.A.1) family.</text>
</comment>
<evidence type="ECO:0000313" key="8">
    <source>
        <dbReference type="EMBL" id="MDO6414194.1"/>
    </source>
</evidence>
<evidence type="ECO:0000256" key="5">
    <source>
        <dbReference type="SAM" id="Phobius"/>
    </source>
</evidence>
<evidence type="ECO:0000313" key="9">
    <source>
        <dbReference type="Proteomes" id="UP001169764"/>
    </source>
</evidence>
<feature type="domain" description="p-hydroxybenzoic acid efflux pump subunit AaeA-like beta-barrel" evidence="7">
    <location>
        <begin position="191"/>
        <end position="286"/>
    </location>
</feature>
<dbReference type="Pfam" id="PF25917">
    <property type="entry name" value="BSH_RND"/>
    <property type="match status" value="1"/>
</dbReference>
<comment type="caution">
    <text evidence="8">The sequence shown here is derived from an EMBL/GenBank/DDBJ whole genome shotgun (WGS) entry which is preliminary data.</text>
</comment>
<dbReference type="RefSeq" id="WP_303541214.1">
    <property type="nucleotide sequence ID" value="NZ_JAUOTP010000003.1"/>
</dbReference>
<dbReference type="Gene3D" id="2.40.30.170">
    <property type="match status" value="1"/>
</dbReference>
<dbReference type="Gene3D" id="2.40.50.100">
    <property type="match status" value="1"/>
</dbReference>
<protein>
    <submittedName>
        <fullName evidence="8">Efflux RND transporter periplasmic adaptor subunit</fullName>
    </submittedName>
</protein>
<dbReference type="EMBL" id="JAUOTP010000003">
    <property type="protein sequence ID" value="MDO6414194.1"/>
    <property type="molecule type" value="Genomic_DNA"/>
</dbReference>
<dbReference type="PANTHER" id="PTHR30367">
    <property type="entry name" value="P-HYDROXYBENZOIC ACID EFFLUX PUMP SUBUNIT AAEA-RELATED"/>
    <property type="match status" value="1"/>
</dbReference>
<reference evidence="8" key="1">
    <citation type="submission" date="2023-07" db="EMBL/GenBank/DDBJ databases">
        <authorList>
            <person name="Kim M."/>
        </authorList>
    </citation>
    <scope>NUCLEOTIDE SEQUENCE</scope>
    <source>
        <strain evidence="8">BIUV-7</strain>
    </source>
</reference>
<dbReference type="Proteomes" id="UP001169764">
    <property type="component" value="Unassembled WGS sequence"/>
</dbReference>
<accession>A0ABT8Y909</accession>
<dbReference type="PANTHER" id="PTHR30367:SF12">
    <property type="entry name" value="P-HYDROXYBENZOIC ACID EFFLUX PUMP SUBUNIT AAEA"/>
    <property type="match status" value="1"/>
</dbReference>
<evidence type="ECO:0000259" key="6">
    <source>
        <dbReference type="Pfam" id="PF25917"/>
    </source>
</evidence>
<dbReference type="InterPro" id="IPR050393">
    <property type="entry name" value="MFP_Efflux_Pump"/>
</dbReference>